<dbReference type="InterPro" id="IPR039793">
    <property type="entry name" value="UROS/Hem4"/>
</dbReference>
<comment type="similarity">
    <text evidence="2 9">Belongs to the uroporphyrinogen-III synthase family.</text>
</comment>
<sequence>MNPSLNGAMVLVTRPAAQAEMLCQLIQQGGGEAFRFPTLEIHAIAAPDAALAKAFGCDWLVFTSSNAVDFALKAFDGKMAHLQSVKLAAVGQATANALQAAGLSVACVPETEFNSEGLLAQPAMQQVEGQRIVIVRGVGGREKLAGTLRERGARVDYLEVYRRDRPKVGNEQLVQALRKDRLRAITITSGEALENLLAMLDKTSADIARKQPLVVVSDRIGQLALDLGFEQVAVSPQPSDAAILETLTTLLNGENSGRSN</sequence>
<evidence type="ECO:0000256" key="4">
    <source>
        <dbReference type="ARBA" id="ARBA00023239"/>
    </source>
</evidence>
<gene>
    <name evidence="11" type="ORF">NP590_09825</name>
</gene>
<dbReference type="InterPro" id="IPR003754">
    <property type="entry name" value="4pyrrol_synth_uPrphyn_synth"/>
</dbReference>
<name>A0ABT1TG37_9GAMM</name>
<comment type="function">
    <text evidence="6 9">Catalyzes cyclization of the linear tetrapyrrole, hydroxymethylbilane, to the macrocyclic uroporphyrinogen III.</text>
</comment>
<feature type="domain" description="Tetrapyrrole biosynthesis uroporphyrinogen III synthase" evidence="10">
    <location>
        <begin position="24"/>
        <end position="244"/>
    </location>
</feature>
<evidence type="ECO:0000313" key="12">
    <source>
        <dbReference type="Proteomes" id="UP001524499"/>
    </source>
</evidence>
<reference evidence="11 12" key="1">
    <citation type="submission" date="2022-07" db="EMBL/GenBank/DDBJ databases">
        <title>Methylomonas rivi sp. nov., Methylomonas rosea sp. nov., Methylomonas aureus sp. nov. and Methylomonas subterranea sp. nov., four novel methanotrophs isolated from a freshwater creek and the deep terrestrial subsurface.</title>
        <authorList>
            <person name="Abin C."/>
            <person name="Sankaranarayanan K."/>
            <person name="Garner C."/>
            <person name="Sindelar R."/>
            <person name="Kotary K."/>
            <person name="Garner R."/>
            <person name="Barclay S."/>
            <person name="Lawson P."/>
            <person name="Krumholz L."/>
        </authorList>
    </citation>
    <scope>NUCLEOTIDE SEQUENCE [LARGE SCALE GENOMIC DNA]</scope>
    <source>
        <strain evidence="11 12">SURF-2</strain>
    </source>
</reference>
<evidence type="ECO:0000256" key="7">
    <source>
        <dbReference type="ARBA" id="ARBA00040167"/>
    </source>
</evidence>
<evidence type="ECO:0000259" key="10">
    <source>
        <dbReference type="Pfam" id="PF02602"/>
    </source>
</evidence>
<dbReference type="SUPFAM" id="SSF69618">
    <property type="entry name" value="HemD-like"/>
    <property type="match status" value="1"/>
</dbReference>
<comment type="pathway">
    <text evidence="1 9">Porphyrin-containing compound metabolism; protoporphyrin-IX biosynthesis; coproporphyrinogen-III from 5-aminolevulinate: step 3/4.</text>
</comment>
<dbReference type="PANTHER" id="PTHR38042">
    <property type="entry name" value="UROPORPHYRINOGEN-III SYNTHASE, CHLOROPLASTIC"/>
    <property type="match status" value="1"/>
</dbReference>
<keyword evidence="12" id="KW-1185">Reference proteome</keyword>
<dbReference type="InterPro" id="IPR036108">
    <property type="entry name" value="4pyrrol_syn_uPrphyn_synt_sf"/>
</dbReference>
<evidence type="ECO:0000256" key="6">
    <source>
        <dbReference type="ARBA" id="ARBA00037589"/>
    </source>
</evidence>
<evidence type="ECO:0000256" key="8">
    <source>
        <dbReference type="ARBA" id="ARBA00048617"/>
    </source>
</evidence>
<dbReference type="EMBL" id="JANIBJ010000015">
    <property type="protein sequence ID" value="MCQ8104400.1"/>
    <property type="molecule type" value="Genomic_DNA"/>
</dbReference>
<evidence type="ECO:0000256" key="3">
    <source>
        <dbReference type="ARBA" id="ARBA00013109"/>
    </source>
</evidence>
<dbReference type="PANTHER" id="PTHR38042:SF1">
    <property type="entry name" value="UROPORPHYRINOGEN-III SYNTHASE, CHLOROPLASTIC"/>
    <property type="match status" value="1"/>
</dbReference>
<dbReference type="Gene3D" id="3.40.50.10090">
    <property type="match status" value="2"/>
</dbReference>
<protein>
    <recommendedName>
        <fullName evidence="7 9">Uroporphyrinogen-III synthase</fullName>
        <ecNumber evidence="3 9">4.2.1.75</ecNumber>
    </recommendedName>
</protein>
<dbReference type="Pfam" id="PF02602">
    <property type="entry name" value="HEM4"/>
    <property type="match status" value="1"/>
</dbReference>
<comment type="caution">
    <text evidence="11">The sequence shown here is derived from an EMBL/GenBank/DDBJ whole genome shotgun (WGS) entry which is preliminary data.</text>
</comment>
<keyword evidence="4 9" id="KW-0456">Lyase</keyword>
<comment type="catalytic activity">
    <reaction evidence="8 9">
        <text>hydroxymethylbilane = uroporphyrinogen III + H2O</text>
        <dbReference type="Rhea" id="RHEA:18965"/>
        <dbReference type="ChEBI" id="CHEBI:15377"/>
        <dbReference type="ChEBI" id="CHEBI:57308"/>
        <dbReference type="ChEBI" id="CHEBI:57845"/>
        <dbReference type="EC" id="4.2.1.75"/>
    </reaction>
</comment>
<dbReference type="CDD" id="cd06578">
    <property type="entry name" value="HemD"/>
    <property type="match status" value="1"/>
</dbReference>
<keyword evidence="5 9" id="KW-0627">Porphyrin biosynthesis</keyword>
<evidence type="ECO:0000256" key="9">
    <source>
        <dbReference type="RuleBase" id="RU366031"/>
    </source>
</evidence>
<evidence type="ECO:0000256" key="2">
    <source>
        <dbReference type="ARBA" id="ARBA00008133"/>
    </source>
</evidence>
<evidence type="ECO:0000256" key="5">
    <source>
        <dbReference type="ARBA" id="ARBA00023244"/>
    </source>
</evidence>
<dbReference type="RefSeq" id="WP_256602203.1">
    <property type="nucleotide sequence ID" value="NZ_JANIBJ010000015.1"/>
</dbReference>
<accession>A0ABT1TG37</accession>
<organism evidence="11 12">
    <name type="scientific">Methylomonas subterranea</name>
    <dbReference type="NCBI Taxonomy" id="2952225"/>
    <lineage>
        <taxon>Bacteria</taxon>
        <taxon>Pseudomonadati</taxon>
        <taxon>Pseudomonadota</taxon>
        <taxon>Gammaproteobacteria</taxon>
        <taxon>Methylococcales</taxon>
        <taxon>Methylococcaceae</taxon>
        <taxon>Methylomonas</taxon>
    </lineage>
</organism>
<dbReference type="EC" id="4.2.1.75" evidence="3 9"/>
<evidence type="ECO:0000313" key="11">
    <source>
        <dbReference type="EMBL" id="MCQ8104400.1"/>
    </source>
</evidence>
<evidence type="ECO:0000256" key="1">
    <source>
        <dbReference type="ARBA" id="ARBA00004772"/>
    </source>
</evidence>
<proteinExistence type="inferred from homology"/>
<dbReference type="Proteomes" id="UP001524499">
    <property type="component" value="Unassembled WGS sequence"/>
</dbReference>